<protein>
    <submittedName>
        <fullName evidence="1">Uncharacterized protein</fullName>
    </submittedName>
</protein>
<dbReference type="AlphaFoldDB" id="A0A4D6M8Y6"/>
<accession>A0A4D6M8Y6</accession>
<keyword evidence="2" id="KW-1185">Reference proteome</keyword>
<organism evidence="1 2">
    <name type="scientific">Vigna unguiculata</name>
    <name type="common">Cowpea</name>
    <dbReference type="NCBI Taxonomy" id="3917"/>
    <lineage>
        <taxon>Eukaryota</taxon>
        <taxon>Viridiplantae</taxon>
        <taxon>Streptophyta</taxon>
        <taxon>Embryophyta</taxon>
        <taxon>Tracheophyta</taxon>
        <taxon>Spermatophyta</taxon>
        <taxon>Magnoliopsida</taxon>
        <taxon>eudicotyledons</taxon>
        <taxon>Gunneridae</taxon>
        <taxon>Pentapetalae</taxon>
        <taxon>rosids</taxon>
        <taxon>fabids</taxon>
        <taxon>Fabales</taxon>
        <taxon>Fabaceae</taxon>
        <taxon>Papilionoideae</taxon>
        <taxon>50 kb inversion clade</taxon>
        <taxon>NPAAA clade</taxon>
        <taxon>indigoferoid/millettioid clade</taxon>
        <taxon>Phaseoleae</taxon>
        <taxon>Vigna</taxon>
    </lineage>
</organism>
<sequence>MTSGVERSTTATWLCGGSRVPNQQLCLREQRAGCSNGERVARTESGLLERKAGCVNSGFKRVGCTNEGLHQWLLGRCQNNLNAEDSVFDSGVERRKKKRNSGARRRR</sequence>
<dbReference type="Proteomes" id="UP000501690">
    <property type="component" value="Linkage Group LG6"/>
</dbReference>
<dbReference type="EMBL" id="CP039350">
    <property type="protein sequence ID" value="QCD96586.1"/>
    <property type="molecule type" value="Genomic_DNA"/>
</dbReference>
<proteinExistence type="predicted"/>
<name>A0A4D6M8Y6_VIGUN</name>
<reference evidence="1 2" key="1">
    <citation type="submission" date="2019-04" db="EMBL/GenBank/DDBJ databases">
        <title>An improved genome assembly and genetic linkage map for asparagus bean, Vigna unguiculata ssp. sesquipedialis.</title>
        <authorList>
            <person name="Xia Q."/>
            <person name="Zhang R."/>
            <person name="Dong Y."/>
        </authorList>
    </citation>
    <scope>NUCLEOTIDE SEQUENCE [LARGE SCALE GENOMIC DNA]</scope>
    <source>
        <tissue evidence="1">Leaf</tissue>
    </source>
</reference>
<evidence type="ECO:0000313" key="1">
    <source>
        <dbReference type="EMBL" id="QCD96586.1"/>
    </source>
</evidence>
<gene>
    <name evidence="1" type="ORF">DEO72_LG6g1292</name>
</gene>
<evidence type="ECO:0000313" key="2">
    <source>
        <dbReference type="Proteomes" id="UP000501690"/>
    </source>
</evidence>